<protein>
    <submittedName>
        <fullName evidence="10">Lycopene cyclase</fullName>
    </submittedName>
</protein>
<evidence type="ECO:0000256" key="1">
    <source>
        <dbReference type="ARBA" id="ARBA00004141"/>
    </source>
</evidence>
<dbReference type="RefSeq" id="WP_064398556.1">
    <property type="nucleotide sequence ID" value="NZ_LQIR01000034.1"/>
</dbReference>
<dbReference type="Proteomes" id="UP000053707">
    <property type="component" value="Unassembled WGS sequence"/>
</dbReference>
<keyword evidence="7" id="KW-0413">Isomerase</keyword>
<dbReference type="EMBL" id="LQIR01000034">
    <property type="protein sequence ID" value="KUI12389.1"/>
    <property type="molecule type" value="Genomic_DNA"/>
</dbReference>
<evidence type="ECO:0000259" key="9">
    <source>
        <dbReference type="Pfam" id="PF18916"/>
    </source>
</evidence>
<evidence type="ECO:0000256" key="7">
    <source>
        <dbReference type="ARBA" id="ARBA00023235"/>
    </source>
</evidence>
<keyword evidence="3 8" id="KW-0812">Transmembrane</keyword>
<sequence>MTGLGYTVPAVLGVIAVCALELGVLRTGLFRKPAYWVSMTIVLGFQIPVDGWLTKLSAPIVIYDERHTSGIRFPFDIPVEDFLFGWALVTAVLLLWERQRLRAQRRNAS</sequence>
<feature type="transmembrane region" description="Helical" evidence="8">
    <location>
        <begin position="34"/>
        <end position="53"/>
    </location>
</feature>
<comment type="caution">
    <text evidence="10">The sequence shown here is derived from an EMBL/GenBank/DDBJ whole genome shotgun (WGS) entry which is preliminary data.</text>
</comment>
<evidence type="ECO:0000313" key="10">
    <source>
        <dbReference type="EMBL" id="KUI12389.1"/>
    </source>
</evidence>
<comment type="pathway">
    <text evidence="2">Carotenoid biosynthesis.</text>
</comment>
<reference evidence="10 11" key="1">
    <citation type="submission" date="2016-01" db="EMBL/GenBank/DDBJ databases">
        <authorList>
            <consortium name="TB Trials Study Group"/>
            <person name="Sutton G."/>
            <person name="Brinkac L."/>
            <person name="Sanka R."/>
            <person name="Adams M."/>
            <person name="Lau E.L."/>
            <person name="Macaden R."/>
            <person name="Grewal H.M.S."/>
        </authorList>
    </citation>
    <scope>NUCLEOTIDE SEQUENCE [LARGE SCALE GENOMIC DNA]</scope>
    <source>
        <strain evidence="10 11">IS-1744</strain>
    </source>
</reference>
<dbReference type="Pfam" id="PF18916">
    <property type="entry name" value="Lycopene_cyc"/>
    <property type="match status" value="1"/>
</dbReference>
<name>A0A117JIS3_9MYCO</name>
<evidence type="ECO:0000256" key="6">
    <source>
        <dbReference type="ARBA" id="ARBA00023136"/>
    </source>
</evidence>
<keyword evidence="4" id="KW-0125">Carotenoid biosynthesis</keyword>
<dbReference type="GO" id="GO:0045436">
    <property type="term" value="F:lycopene beta cyclase activity"/>
    <property type="evidence" value="ECO:0007669"/>
    <property type="project" value="UniProtKB-ARBA"/>
</dbReference>
<dbReference type="GO" id="GO:0016117">
    <property type="term" value="P:carotenoid biosynthetic process"/>
    <property type="evidence" value="ECO:0007669"/>
    <property type="project" value="UniProtKB-KW"/>
</dbReference>
<keyword evidence="11" id="KW-1185">Reference proteome</keyword>
<evidence type="ECO:0000256" key="5">
    <source>
        <dbReference type="ARBA" id="ARBA00022989"/>
    </source>
</evidence>
<proteinExistence type="predicted"/>
<evidence type="ECO:0000256" key="8">
    <source>
        <dbReference type="SAM" id="Phobius"/>
    </source>
</evidence>
<gene>
    <name evidence="10" type="ORF">AU192_20260</name>
</gene>
<feature type="domain" description="Lycopene cyclase" evidence="9">
    <location>
        <begin position="20"/>
        <end position="97"/>
    </location>
</feature>
<dbReference type="GO" id="GO:0016872">
    <property type="term" value="F:intramolecular lyase activity"/>
    <property type="evidence" value="ECO:0007669"/>
    <property type="project" value="InterPro"/>
</dbReference>
<dbReference type="AlphaFoldDB" id="A0A117JIS3"/>
<dbReference type="GO" id="GO:0016020">
    <property type="term" value="C:membrane"/>
    <property type="evidence" value="ECO:0007669"/>
    <property type="project" value="UniProtKB-SubCell"/>
</dbReference>
<feature type="transmembrane region" description="Helical" evidence="8">
    <location>
        <begin position="6"/>
        <end position="25"/>
    </location>
</feature>
<keyword evidence="5 8" id="KW-1133">Transmembrane helix</keyword>
<keyword evidence="6 8" id="KW-0472">Membrane</keyword>
<feature type="transmembrane region" description="Helical" evidence="8">
    <location>
        <begin position="73"/>
        <end position="96"/>
    </location>
</feature>
<comment type="subcellular location">
    <subcellularLocation>
        <location evidence="1">Membrane</location>
        <topology evidence="1">Multi-pass membrane protein</topology>
    </subcellularLocation>
</comment>
<evidence type="ECO:0000313" key="11">
    <source>
        <dbReference type="Proteomes" id="UP000053707"/>
    </source>
</evidence>
<evidence type="ECO:0000256" key="2">
    <source>
        <dbReference type="ARBA" id="ARBA00004829"/>
    </source>
</evidence>
<evidence type="ECO:0000256" key="3">
    <source>
        <dbReference type="ARBA" id="ARBA00022692"/>
    </source>
</evidence>
<dbReference type="InterPro" id="IPR017825">
    <property type="entry name" value="Lycopene_cyclase_dom"/>
</dbReference>
<organism evidence="10 11">
    <name type="scientific">Mycobacterium lehmannii</name>
    <dbReference type="NCBI Taxonomy" id="2048550"/>
    <lineage>
        <taxon>Bacteria</taxon>
        <taxon>Bacillati</taxon>
        <taxon>Actinomycetota</taxon>
        <taxon>Actinomycetes</taxon>
        <taxon>Mycobacteriales</taxon>
        <taxon>Mycobacteriaceae</taxon>
        <taxon>Mycobacterium</taxon>
    </lineage>
</organism>
<dbReference type="NCBIfam" id="TIGR03462">
    <property type="entry name" value="CarR_dom_SF"/>
    <property type="match status" value="1"/>
</dbReference>
<accession>A0A117JIS3</accession>
<evidence type="ECO:0000256" key="4">
    <source>
        <dbReference type="ARBA" id="ARBA00022746"/>
    </source>
</evidence>